<feature type="transmembrane region" description="Helical" evidence="6">
    <location>
        <begin position="89"/>
        <end position="108"/>
    </location>
</feature>
<dbReference type="Pfam" id="PF03788">
    <property type="entry name" value="LrgA"/>
    <property type="match status" value="1"/>
</dbReference>
<protein>
    <submittedName>
        <fullName evidence="7">LrgA family protein</fullName>
    </submittedName>
</protein>
<evidence type="ECO:0000256" key="6">
    <source>
        <dbReference type="SAM" id="Phobius"/>
    </source>
</evidence>
<gene>
    <name evidence="7" type="ORF">MBO_05554</name>
</gene>
<keyword evidence="8" id="KW-1185">Reference proteome</keyword>
<dbReference type="PANTHER" id="PTHR33931">
    <property type="entry name" value="HOLIN-LIKE PROTEIN CIDA-RELATED"/>
    <property type="match status" value="1"/>
</dbReference>
<dbReference type="PANTHER" id="PTHR33931:SF5">
    <property type="entry name" value="UPF0299 MEMBRANE PROTEIN YOHJ"/>
    <property type="match status" value="1"/>
</dbReference>
<feature type="transmembrane region" description="Helical" evidence="6">
    <location>
        <begin position="37"/>
        <end position="68"/>
    </location>
</feature>
<feature type="transmembrane region" description="Helical" evidence="6">
    <location>
        <begin position="114"/>
        <end position="133"/>
    </location>
</feature>
<dbReference type="GeneID" id="301975105"/>
<sequence>MAHNCKKSLRIIWRFGVFALQLVLFWLRLAVLLRPILIVFLCLFLGQVIVEGLGLPLPASIIGLLLLFMALQSRIVKLDAMQKLAKIMLDHLVLLVIPACISIMQYLDVIADDLWILLTATIVSTLLVLISTAKSYEWLRRRQKHSLKGSK</sequence>
<dbReference type="Proteomes" id="UP000035860">
    <property type="component" value="Unassembled WGS sequence"/>
</dbReference>
<dbReference type="AlphaFoldDB" id="A0A066UM29"/>
<name>A0A066UM29_9GAMM</name>
<evidence type="ECO:0000313" key="8">
    <source>
        <dbReference type="Proteomes" id="UP000035860"/>
    </source>
</evidence>
<keyword evidence="2" id="KW-1003">Cell membrane</keyword>
<evidence type="ECO:0000256" key="1">
    <source>
        <dbReference type="ARBA" id="ARBA00004651"/>
    </source>
</evidence>
<feature type="transmembrane region" description="Helical" evidence="6">
    <location>
        <begin position="12"/>
        <end position="31"/>
    </location>
</feature>
<dbReference type="GO" id="GO:0005886">
    <property type="term" value="C:plasma membrane"/>
    <property type="evidence" value="ECO:0007669"/>
    <property type="project" value="UniProtKB-SubCell"/>
</dbReference>
<evidence type="ECO:0000256" key="3">
    <source>
        <dbReference type="ARBA" id="ARBA00022692"/>
    </source>
</evidence>
<comment type="subcellular location">
    <subcellularLocation>
        <location evidence="1">Cell membrane</location>
        <topology evidence="1">Multi-pass membrane protein</topology>
    </subcellularLocation>
</comment>
<keyword evidence="3 6" id="KW-0812">Transmembrane</keyword>
<evidence type="ECO:0000256" key="4">
    <source>
        <dbReference type="ARBA" id="ARBA00022989"/>
    </source>
</evidence>
<evidence type="ECO:0000256" key="5">
    <source>
        <dbReference type="ARBA" id="ARBA00023136"/>
    </source>
</evidence>
<dbReference type="EMBL" id="AOMT01000022">
    <property type="protein sequence ID" value="KDN25248.1"/>
    <property type="molecule type" value="Genomic_DNA"/>
</dbReference>
<organism evidence="7 8">
    <name type="scientific">Moraxella bovoculi 237</name>
    <dbReference type="NCBI Taxonomy" id="743974"/>
    <lineage>
        <taxon>Bacteria</taxon>
        <taxon>Pseudomonadati</taxon>
        <taxon>Pseudomonadota</taxon>
        <taxon>Gammaproteobacteria</taxon>
        <taxon>Moraxellales</taxon>
        <taxon>Moraxellaceae</taxon>
        <taxon>Moraxella</taxon>
    </lineage>
</organism>
<dbReference type="InterPro" id="IPR005538">
    <property type="entry name" value="LrgA/CidA"/>
</dbReference>
<evidence type="ECO:0000313" key="7">
    <source>
        <dbReference type="EMBL" id="KDN25248.1"/>
    </source>
</evidence>
<keyword evidence="5 6" id="KW-0472">Membrane</keyword>
<reference evidence="7 8" key="1">
    <citation type="journal article" date="2014" name="Genome Announc.">
        <title>Draft Genome Sequence of Moraxella bovoculi Strain 237T (ATCC BAA-1259T) Isolated from a Calf with Infectious Bovine Keratoconjunctivitis.</title>
        <authorList>
            <person name="Calcutt M.J."/>
            <person name="Foecking M.F."/>
            <person name="Martin N.T."/>
            <person name="Mhlanga-Mutangadura T."/>
            <person name="Reilly T.J."/>
        </authorList>
    </citation>
    <scope>NUCLEOTIDE SEQUENCE [LARGE SCALE GENOMIC DNA]</scope>
    <source>
        <strain evidence="7 8">237</strain>
    </source>
</reference>
<proteinExistence type="predicted"/>
<comment type="caution">
    <text evidence="7">The sequence shown here is derived from an EMBL/GenBank/DDBJ whole genome shotgun (WGS) entry which is preliminary data.</text>
</comment>
<evidence type="ECO:0000256" key="2">
    <source>
        <dbReference type="ARBA" id="ARBA00022475"/>
    </source>
</evidence>
<accession>A0A066UM29</accession>
<dbReference type="RefSeq" id="WP_226997805.1">
    <property type="nucleotide sequence ID" value="NZ_AOMT01000022.1"/>
</dbReference>
<keyword evidence="4 6" id="KW-1133">Transmembrane helix</keyword>
<dbReference type="eggNOG" id="COG1380">
    <property type="taxonomic scope" value="Bacteria"/>
</dbReference>